<dbReference type="FunFam" id="3.40.50.300:FF:000006">
    <property type="entry name" value="DNA-binding transcriptional regulator NtrC"/>
    <property type="match status" value="1"/>
</dbReference>
<dbReference type="InterPro" id="IPR025944">
    <property type="entry name" value="Sigma_54_int_dom_CS"/>
</dbReference>
<gene>
    <name evidence="15" type="ORF">K678_16250</name>
</gene>
<dbReference type="Pfam" id="PF25601">
    <property type="entry name" value="AAA_lid_14"/>
    <property type="match status" value="1"/>
</dbReference>
<dbReference type="InterPro" id="IPR003593">
    <property type="entry name" value="AAA+_ATPase"/>
</dbReference>
<evidence type="ECO:0000256" key="4">
    <source>
        <dbReference type="ARBA" id="ARBA00022741"/>
    </source>
</evidence>
<dbReference type="InterPro" id="IPR009057">
    <property type="entry name" value="Homeodomain-like_sf"/>
</dbReference>
<keyword evidence="6 12" id="KW-0902">Two-component regulatory system</keyword>
<proteinExistence type="predicted"/>
<dbReference type="GO" id="GO:0003700">
    <property type="term" value="F:DNA-binding transcription factor activity"/>
    <property type="evidence" value="ECO:0007669"/>
    <property type="project" value="UniProtKB-UniRule"/>
</dbReference>
<protein>
    <recommendedName>
        <fullName evidence="3 12">Nif-specific regulatory protein</fullName>
    </recommendedName>
</protein>
<dbReference type="Pfam" id="PF00158">
    <property type="entry name" value="Sigma54_activat"/>
    <property type="match status" value="1"/>
</dbReference>
<dbReference type="CDD" id="cd00009">
    <property type="entry name" value="AAA"/>
    <property type="match status" value="1"/>
</dbReference>
<dbReference type="InterPro" id="IPR010113">
    <property type="entry name" value="Nif-specific_regulatory_prot"/>
</dbReference>
<evidence type="ECO:0000256" key="13">
    <source>
        <dbReference type="SAM" id="MobiDB-lite"/>
    </source>
</evidence>
<keyword evidence="10 12" id="KW-0804">Transcription</keyword>
<dbReference type="Pfam" id="PF02954">
    <property type="entry name" value="HTH_8"/>
    <property type="match status" value="1"/>
</dbReference>
<dbReference type="eggNOG" id="COG3604">
    <property type="taxonomic scope" value="Bacteria"/>
</dbReference>
<dbReference type="GO" id="GO:0009399">
    <property type="term" value="P:nitrogen fixation"/>
    <property type="evidence" value="ECO:0007669"/>
    <property type="project" value="UniProtKB-UniRule"/>
</dbReference>
<dbReference type="Gene3D" id="3.30.450.40">
    <property type="match status" value="1"/>
</dbReference>
<dbReference type="InterPro" id="IPR002078">
    <property type="entry name" value="Sigma_54_int"/>
</dbReference>
<dbReference type="SUPFAM" id="SSF55781">
    <property type="entry name" value="GAF domain-like"/>
    <property type="match status" value="1"/>
</dbReference>
<comment type="subunit">
    <text evidence="2 12">Interacts with sigma-54.</text>
</comment>
<dbReference type="GO" id="GO:0000160">
    <property type="term" value="P:phosphorelay signal transduction system"/>
    <property type="evidence" value="ECO:0007669"/>
    <property type="project" value="UniProtKB-UniRule"/>
</dbReference>
<evidence type="ECO:0000256" key="6">
    <source>
        <dbReference type="ARBA" id="ARBA00023012"/>
    </source>
</evidence>
<dbReference type="InterPro" id="IPR058031">
    <property type="entry name" value="AAA_lid_NorR"/>
</dbReference>
<evidence type="ECO:0000256" key="1">
    <source>
        <dbReference type="ARBA" id="ARBA00002167"/>
    </source>
</evidence>
<dbReference type="STRING" id="1316936.K678_16250"/>
<evidence type="ECO:0000259" key="14">
    <source>
        <dbReference type="PROSITE" id="PS50045"/>
    </source>
</evidence>
<comment type="caution">
    <text evidence="15">The sequence shown here is derived from an EMBL/GenBank/DDBJ whole genome shotgun (WGS) entry which is preliminary data.</text>
</comment>
<reference evidence="15 16" key="1">
    <citation type="submission" date="2013-04" db="EMBL/GenBank/DDBJ databases">
        <authorList>
            <person name="Kuznetsov B."/>
            <person name="Ivanovsky R."/>
        </authorList>
    </citation>
    <scope>NUCLEOTIDE SEQUENCE [LARGE SCALE GENOMIC DNA]</scope>
    <source>
        <strain evidence="15 16">MGU-K5</strain>
    </source>
</reference>
<dbReference type="InterPro" id="IPR003018">
    <property type="entry name" value="GAF"/>
</dbReference>
<dbReference type="Gene3D" id="3.40.50.300">
    <property type="entry name" value="P-loop containing nucleotide triphosphate hydrolases"/>
    <property type="match status" value="1"/>
</dbReference>
<name>S9S348_MAGFU</name>
<dbReference type="GO" id="GO:0043565">
    <property type="term" value="F:sequence-specific DNA binding"/>
    <property type="evidence" value="ECO:0007669"/>
    <property type="project" value="InterPro"/>
</dbReference>
<dbReference type="InterPro" id="IPR029016">
    <property type="entry name" value="GAF-like_dom_sf"/>
</dbReference>
<evidence type="ECO:0000256" key="10">
    <source>
        <dbReference type="ARBA" id="ARBA00023163"/>
    </source>
</evidence>
<feature type="region of interest" description="Disordered" evidence="13">
    <location>
        <begin position="476"/>
        <end position="509"/>
    </location>
</feature>
<evidence type="ECO:0000256" key="2">
    <source>
        <dbReference type="ARBA" id="ARBA00011135"/>
    </source>
</evidence>
<dbReference type="SUPFAM" id="SSF52540">
    <property type="entry name" value="P-loop containing nucleoside triphosphate hydrolases"/>
    <property type="match status" value="1"/>
</dbReference>
<dbReference type="Proteomes" id="UP000015350">
    <property type="component" value="Unassembled WGS sequence"/>
</dbReference>
<dbReference type="SUPFAM" id="SSF46689">
    <property type="entry name" value="Homeodomain-like"/>
    <property type="match status" value="1"/>
</dbReference>
<dbReference type="InterPro" id="IPR025662">
    <property type="entry name" value="Sigma_54_int_dom_ATP-bd_1"/>
</dbReference>
<dbReference type="NCBIfam" id="TIGR01817">
    <property type="entry name" value="nifA"/>
    <property type="match status" value="1"/>
</dbReference>
<evidence type="ECO:0000256" key="11">
    <source>
        <dbReference type="ARBA" id="ARBA00023231"/>
    </source>
</evidence>
<dbReference type="PROSITE" id="PS50045">
    <property type="entry name" value="SIGMA54_INTERACT_4"/>
    <property type="match status" value="1"/>
</dbReference>
<dbReference type="PANTHER" id="PTHR32071">
    <property type="entry name" value="TRANSCRIPTIONAL REGULATORY PROTEIN"/>
    <property type="match status" value="1"/>
</dbReference>
<evidence type="ECO:0000256" key="12">
    <source>
        <dbReference type="RuleBase" id="RU368029"/>
    </source>
</evidence>
<dbReference type="AlphaFoldDB" id="S9S348"/>
<accession>S9S348</accession>
<dbReference type="PROSITE" id="PS00675">
    <property type="entry name" value="SIGMA54_INTERACT_1"/>
    <property type="match status" value="1"/>
</dbReference>
<keyword evidence="7 12" id="KW-0805">Transcription regulation</keyword>
<keyword evidence="9 12" id="KW-0010">Activator</keyword>
<dbReference type="EMBL" id="AQPH01000098">
    <property type="protein sequence ID" value="EPY00402.1"/>
    <property type="molecule type" value="Genomic_DNA"/>
</dbReference>
<dbReference type="GO" id="GO:0005524">
    <property type="term" value="F:ATP binding"/>
    <property type="evidence" value="ECO:0007669"/>
    <property type="project" value="UniProtKB-KW"/>
</dbReference>
<keyword evidence="8 12" id="KW-0238">DNA-binding</keyword>
<dbReference type="Gene3D" id="1.10.8.60">
    <property type="match status" value="1"/>
</dbReference>
<evidence type="ECO:0000256" key="8">
    <source>
        <dbReference type="ARBA" id="ARBA00023125"/>
    </source>
</evidence>
<evidence type="ECO:0000256" key="5">
    <source>
        <dbReference type="ARBA" id="ARBA00022840"/>
    </source>
</evidence>
<dbReference type="Pfam" id="PF01590">
    <property type="entry name" value="GAF"/>
    <property type="match status" value="1"/>
</dbReference>
<dbReference type="Gene3D" id="1.10.10.60">
    <property type="entry name" value="Homeodomain-like"/>
    <property type="match status" value="1"/>
</dbReference>
<feature type="domain" description="Sigma-54 factor interaction" evidence="14">
    <location>
        <begin position="218"/>
        <end position="446"/>
    </location>
</feature>
<evidence type="ECO:0000313" key="15">
    <source>
        <dbReference type="EMBL" id="EPY00402.1"/>
    </source>
</evidence>
<dbReference type="InterPro" id="IPR027417">
    <property type="entry name" value="P-loop_NTPase"/>
</dbReference>
<dbReference type="PANTHER" id="PTHR32071:SF117">
    <property type="entry name" value="PTS-DEPENDENT DIHYDROXYACETONE KINASE OPERON REGULATORY PROTEIN-RELATED"/>
    <property type="match status" value="1"/>
</dbReference>
<evidence type="ECO:0000256" key="3">
    <source>
        <dbReference type="ARBA" id="ARBA00015308"/>
    </source>
</evidence>
<evidence type="ECO:0000256" key="9">
    <source>
        <dbReference type="ARBA" id="ARBA00023159"/>
    </source>
</evidence>
<evidence type="ECO:0000256" key="7">
    <source>
        <dbReference type="ARBA" id="ARBA00023015"/>
    </source>
</evidence>
<dbReference type="SMART" id="SM00065">
    <property type="entry name" value="GAF"/>
    <property type="match status" value="1"/>
</dbReference>
<organism evidence="15 16">
    <name type="scientific">Magnetospirillum fulvum MGU-K5</name>
    <dbReference type="NCBI Taxonomy" id="1316936"/>
    <lineage>
        <taxon>Bacteria</taxon>
        <taxon>Pseudomonadati</taxon>
        <taxon>Pseudomonadota</taxon>
        <taxon>Alphaproteobacteria</taxon>
        <taxon>Rhodospirillales</taxon>
        <taxon>Rhodospirillaceae</taxon>
        <taxon>Magnetospirillum</taxon>
    </lineage>
</organism>
<dbReference type="PRINTS" id="PR01590">
    <property type="entry name" value="HTHFIS"/>
</dbReference>
<keyword evidence="4" id="KW-0547">Nucleotide-binding</keyword>
<keyword evidence="11 12" id="KW-0535">Nitrogen fixation</keyword>
<dbReference type="PATRIC" id="fig|1316936.3.peg.3229"/>
<sequence>MEDRTSEMRSTRERIDDSALPLIGIYEISKILGATLDLDQALREVLNVLSSYLNMRHGAVVLSDENNKPVLAAVTGMSLQAARSGALKYPYAAAAQVISTSIPMVVPDIADEPLLESCAGNNEALEDEQIAFYCVPIKTTEKTIGALSVERAQDGRSYVVFEHDLRFLTMVATLIAQTVRLHRKVLADREMLMDDAKRLQKKMTEVAQVQPVRGLDDVVGTSEAMANVFAQVQQAAPTKATILLRGESGTGKELVARAVHGLSQRARKPFIKVNCAALSETVLESELFGHEKGAFTGAVAERKGRFELANGGSLFLDEIGEISAGFQAKLLRVLQEGEFERVGGARTIKVDVRLIAATNRDLEAGVADGSFRADLYYRLNVVPIFLPPLRERTGDIPLLASFFLEQFNRENGRSLSFSGEALDVLKRCYFPGNVRELENCVYRTATMTKGDQIDELNLLCQHDICLSSTLWHHKRPGVEGGQQPPAAPPPLTPGTGRVSAPIPVPTGPLAAAPCPAAPVGDTAGDEESDLSERERLIQAMEKCGWVQAKAARMLGLTPRQIGYALKKHNIEVRQL</sequence>
<keyword evidence="5" id="KW-0067">ATP-binding</keyword>
<dbReference type="InterPro" id="IPR002197">
    <property type="entry name" value="HTH_Fis"/>
</dbReference>
<evidence type="ECO:0000313" key="16">
    <source>
        <dbReference type="Proteomes" id="UP000015350"/>
    </source>
</evidence>
<dbReference type="InterPro" id="IPR025943">
    <property type="entry name" value="Sigma_54_int_dom_ATP-bd_2"/>
</dbReference>
<dbReference type="PROSITE" id="PS00688">
    <property type="entry name" value="SIGMA54_INTERACT_3"/>
    <property type="match status" value="1"/>
</dbReference>
<dbReference type="SMART" id="SM00382">
    <property type="entry name" value="AAA"/>
    <property type="match status" value="1"/>
</dbReference>
<comment type="function">
    <text evidence="1 12">Required for activation of most nif operons, which are directly involved in nitrogen fixation.</text>
</comment>
<dbReference type="PROSITE" id="PS00676">
    <property type="entry name" value="SIGMA54_INTERACT_2"/>
    <property type="match status" value="1"/>
</dbReference>